<dbReference type="RefSeq" id="XP_056785919.1">
    <property type="nucleotide sequence ID" value="XM_056938542.1"/>
</dbReference>
<feature type="transmembrane region" description="Helical" evidence="1">
    <location>
        <begin position="28"/>
        <end position="52"/>
    </location>
</feature>
<organism evidence="2 3">
    <name type="scientific">Penicillium diatomitis</name>
    <dbReference type="NCBI Taxonomy" id="2819901"/>
    <lineage>
        <taxon>Eukaryota</taxon>
        <taxon>Fungi</taxon>
        <taxon>Dikarya</taxon>
        <taxon>Ascomycota</taxon>
        <taxon>Pezizomycotina</taxon>
        <taxon>Eurotiomycetes</taxon>
        <taxon>Eurotiomycetidae</taxon>
        <taxon>Eurotiales</taxon>
        <taxon>Aspergillaceae</taxon>
        <taxon>Penicillium</taxon>
    </lineage>
</organism>
<feature type="transmembrane region" description="Helical" evidence="1">
    <location>
        <begin position="124"/>
        <end position="140"/>
    </location>
</feature>
<dbReference type="GeneID" id="81628792"/>
<dbReference type="SUPFAM" id="SSF103473">
    <property type="entry name" value="MFS general substrate transporter"/>
    <property type="match status" value="1"/>
</dbReference>
<keyword evidence="1" id="KW-0812">Transmembrane</keyword>
<feature type="transmembrane region" description="Helical" evidence="1">
    <location>
        <begin position="347"/>
        <end position="364"/>
    </location>
</feature>
<comment type="caution">
    <text evidence="2">The sequence shown here is derived from an EMBL/GenBank/DDBJ whole genome shotgun (WGS) entry which is preliminary data.</text>
</comment>
<reference evidence="2" key="1">
    <citation type="submission" date="2022-12" db="EMBL/GenBank/DDBJ databases">
        <authorList>
            <person name="Petersen C."/>
        </authorList>
    </citation>
    <scope>NUCLEOTIDE SEQUENCE</scope>
    <source>
        <strain evidence="2">IBT 30728</strain>
    </source>
</reference>
<evidence type="ECO:0000313" key="2">
    <source>
        <dbReference type="EMBL" id="KAJ5469329.1"/>
    </source>
</evidence>
<dbReference type="InterPro" id="IPR036259">
    <property type="entry name" value="MFS_trans_sf"/>
</dbReference>
<name>A0A9X0BJC6_9EURO</name>
<feature type="transmembrane region" description="Helical" evidence="1">
    <location>
        <begin position="452"/>
        <end position="474"/>
    </location>
</feature>
<dbReference type="Proteomes" id="UP001148312">
    <property type="component" value="Unassembled WGS sequence"/>
</dbReference>
<proteinExistence type="predicted"/>
<dbReference type="EMBL" id="JAPWDQ010000015">
    <property type="protein sequence ID" value="KAJ5469329.1"/>
    <property type="molecule type" value="Genomic_DNA"/>
</dbReference>
<feature type="transmembrane region" description="Helical" evidence="1">
    <location>
        <begin position="97"/>
        <end position="117"/>
    </location>
</feature>
<gene>
    <name evidence="2" type="ORF">N7539_008947</name>
</gene>
<dbReference type="Gene3D" id="1.20.1250.20">
    <property type="entry name" value="MFS general substrate transporter like domains"/>
    <property type="match status" value="1"/>
</dbReference>
<protein>
    <submittedName>
        <fullName evidence="2">Phosphate:H+ symporter</fullName>
    </submittedName>
</protein>
<feature type="transmembrane region" description="Helical" evidence="1">
    <location>
        <begin position="316"/>
        <end position="335"/>
    </location>
</feature>
<evidence type="ECO:0000256" key="1">
    <source>
        <dbReference type="SAM" id="Phobius"/>
    </source>
</evidence>
<feature type="transmembrane region" description="Helical" evidence="1">
    <location>
        <begin position="376"/>
        <end position="399"/>
    </location>
</feature>
<accession>A0A9X0BJC6</accession>
<feature type="transmembrane region" description="Helical" evidence="1">
    <location>
        <begin position="272"/>
        <end position="296"/>
    </location>
</feature>
<keyword evidence="1" id="KW-1133">Transmembrane helix</keyword>
<reference evidence="2" key="2">
    <citation type="journal article" date="2023" name="IMA Fungus">
        <title>Comparative genomic study of the Penicillium genus elucidates a diverse pangenome and 15 lateral gene transfer events.</title>
        <authorList>
            <person name="Petersen C."/>
            <person name="Sorensen T."/>
            <person name="Nielsen M.R."/>
            <person name="Sondergaard T.E."/>
            <person name="Sorensen J.L."/>
            <person name="Fitzpatrick D.A."/>
            <person name="Frisvad J.C."/>
            <person name="Nielsen K.L."/>
        </authorList>
    </citation>
    <scope>NUCLEOTIDE SEQUENCE</scope>
    <source>
        <strain evidence="2">IBT 30728</strain>
    </source>
</reference>
<keyword evidence="3" id="KW-1185">Reference proteome</keyword>
<evidence type="ECO:0000313" key="3">
    <source>
        <dbReference type="Proteomes" id="UP001148312"/>
    </source>
</evidence>
<feature type="transmembrane region" description="Helical" evidence="1">
    <location>
        <begin position="411"/>
        <end position="432"/>
    </location>
</feature>
<sequence length="496" mass="54719">MAGDTPWTLIGRLKYCYDYLKAVLLTSILMFFNAYDILLVNLAVSLLGVLVWEGIKVHPEPKSAYFEISLKAAASTAFTVNQLLFGWLAGKVGHEKMYVLVSGIIVSVILAQILGTVAPGMETMATLLFWRLAWGIANVWGSPLAPDNQPGHHADMMPHISVYEALAFLAVPPIFIALALGSARSAQMRGESDHESGLGQIIIDKLLYMGQRFAAIVPCAVLFYRMTTLHVVEGPPYPRGYVPRAPAPSPVLYPIRTIARECFAEWKNFQELLGTAISVCFLDLAIYGLGMNGSIIRGTLGSQVGHNDHETFCWNAVVNLIVVAAASVPGYWITLGTMVVLARRPSFLPGLLLLSGTLFVIGVNDNPVQSLHNGLLTIYLVVQYAYSFQPKTILLLLPNERFQTCFRRSRTLRFGVAAICGKLCAIIIQTVLEQCGYVTTGNEQATMAWLNLASQFIGGFFLCGILATLFLPIYRDNILEELAEEFEMQRLMREWS</sequence>
<keyword evidence="1" id="KW-0472">Membrane</keyword>
<feature type="transmembrane region" description="Helical" evidence="1">
    <location>
        <begin position="160"/>
        <end position="180"/>
    </location>
</feature>
<dbReference type="AlphaFoldDB" id="A0A9X0BJC6"/>